<dbReference type="PANTHER" id="PTHR30625:SF11">
    <property type="entry name" value="MOTA_TOLQ_EXBB PROTON CHANNEL DOMAIN-CONTAINING PROTEIN"/>
    <property type="match status" value="1"/>
</dbReference>
<dbReference type="Pfam" id="PF01618">
    <property type="entry name" value="MotA_ExbB"/>
    <property type="match status" value="1"/>
</dbReference>
<feature type="transmembrane region" description="Helical" evidence="7">
    <location>
        <begin position="109"/>
        <end position="133"/>
    </location>
</feature>
<name>A0A1A8TMX2_9GAMM</name>
<feature type="domain" description="MotA/TolQ/ExbB proton channel" evidence="8">
    <location>
        <begin position="70"/>
        <end position="187"/>
    </location>
</feature>
<reference evidence="9 10" key="1">
    <citation type="submission" date="2016-06" db="EMBL/GenBank/DDBJ databases">
        <authorList>
            <person name="Kjaerup R.B."/>
            <person name="Dalgaard T.S."/>
            <person name="Juul-Madsen H.R."/>
        </authorList>
    </citation>
    <scope>NUCLEOTIDE SEQUENCE [LARGE SCALE GENOMIC DNA]</scope>
    <source>
        <strain evidence="9 10">CECT 8886</strain>
    </source>
</reference>
<evidence type="ECO:0000256" key="3">
    <source>
        <dbReference type="ARBA" id="ARBA00022692"/>
    </source>
</evidence>
<evidence type="ECO:0000259" key="8">
    <source>
        <dbReference type="Pfam" id="PF01618"/>
    </source>
</evidence>
<keyword evidence="3 7" id="KW-0812">Transmembrane</keyword>
<evidence type="ECO:0000256" key="6">
    <source>
        <dbReference type="RuleBase" id="RU004057"/>
    </source>
</evidence>
<sequence length="209" mass="22866">MLTFIQTGGFFMWPLLACSILALAIIIERFWTLRKSQVTPKNLLLEVMTRLREDKMNVEYIRSMQAQKGLGFIFAAGLLNSKHGRVAMKESMQEAASHVIHELERFMNFLGTIVAVAPLLGLLGTVVGMIKVFSVLMEQGSGNMALLAGGISEALLTTAGGLGVAIPALIFHRYFSRQIDVLVVSMEQNSTKLVDALHGERETKSGAAQ</sequence>
<feature type="transmembrane region" description="Helical" evidence="7">
    <location>
        <begin position="12"/>
        <end position="31"/>
    </location>
</feature>
<comment type="subcellular location">
    <subcellularLocation>
        <location evidence="1">Cell membrane</location>
        <topology evidence="1">Multi-pass membrane protein</topology>
    </subcellularLocation>
    <subcellularLocation>
        <location evidence="6">Membrane</location>
        <topology evidence="6">Multi-pass membrane protein</topology>
    </subcellularLocation>
</comment>
<dbReference type="PANTHER" id="PTHR30625">
    <property type="entry name" value="PROTEIN TOLQ"/>
    <property type="match status" value="1"/>
</dbReference>
<evidence type="ECO:0000256" key="2">
    <source>
        <dbReference type="ARBA" id="ARBA00022475"/>
    </source>
</evidence>
<feature type="transmembrane region" description="Helical" evidence="7">
    <location>
        <begin position="145"/>
        <end position="171"/>
    </location>
</feature>
<keyword evidence="5 7" id="KW-0472">Membrane</keyword>
<dbReference type="GO" id="GO:0017038">
    <property type="term" value="P:protein import"/>
    <property type="evidence" value="ECO:0007669"/>
    <property type="project" value="TreeGrafter"/>
</dbReference>
<proteinExistence type="inferred from homology"/>
<accession>A0A1A8TMX2</accession>
<dbReference type="InterPro" id="IPR050790">
    <property type="entry name" value="ExbB/TolQ_transport"/>
</dbReference>
<dbReference type="AlphaFoldDB" id="A0A1A8TMX2"/>
<protein>
    <submittedName>
        <fullName evidence="9">Biopolymer transport protein ExbB</fullName>
    </submittedName>
</protein>
<keyword evidence="4 7" id="KW-1133">Transmembrane helix</keyword>
<keyword evidence="10" id="KW-1185">Reference proteome</keyword>
<dbReference type="OrthoDB" id="4045at2"/>
<evidence type="ECO:0000256" key="7">
    <source>
        <dbReference type="SAM" id="Phobius"/>
    </source>
</evidence>
<organism evidence="9 10">
    <name type="scientific">Marinomonas spartinae</name>
    <dbReference type="NCBI Taxonomy" id="1792290"/>
    <lineage>
        <taxon>Bacteria</taxon>
        <taxon>Pseudomonadati</taxon>
        <taxon>Pseudomonadota</taxon>
        <taxon>Gammaproteobacteria</taxon>
        <taxon>Oceanospirillales</taxon>
        <taxon>Oceanospirillaceae</taxon>
        <taxon>Marinomonas</taxon>
    </lineage>
</organism>
<gene>
    <name evidence="9" type="primary">exbB_2</name>
    <name evidence="9" type="ORF">MSP8886_03010</name>
</gene>
<evidence type="ECO:0000256" key="1">
    <source>
        <dbReference type="ARBA" id="ARBA00004651"/>
    </source>
</evidence>
<comment type="similarity">
    <text evidence="6">Belongs to the exbB/tolQ family.</text>
</comment>
<evidence type="ECO:0000313" key="9">
    <source>
        <dbReference type="EMBL" id="SBS34250.1"/>
    </source>
</evidence>
<dbReference type="GO" id="GO:0005886">
    <property type="term" value="C:plasma membrane"/>
    <property type="evidence" value="ECO:0007669"/>
    <property type="project" value="UniProtKB-SubCell"/>
</dbReference>
<keyword evidence="6" id="KW-0653">Protein transport</keyword>
<dbReference type="EMBL" id="FLOB01000007">
    <property type="protein sequence ID" value="SBS34250.1"/>
    <property type="molecule type" value="Genomic_DNA"/>
</dbReference>
<evidence type="ECO:0000256" key="4">
    <source>
        <dbReference type="ARBA" id="ARBA00022989"/>
    </source>
</evidence>
<dbReference type="Proteomes" id="UP000092544">
    <property type="component" value="Unassembled WGS sequence"/>
</dbReference>
<keyword evidence="2" id="KW-1003">Cell membrane</keyword>
<keyword evidence="6" id="KW-0813">Transport</keyword>
<dbReference type="RefSeq" id="WP_067017843.1">
    <property type="nucleotide sequence ID" value="NZ_FLOB01000007.1"/>
</dbReference>
<dbReference type="STRING" id="1792290.MSP8886_03010"/>
<dbReference type="InterPro" id="IPR002898">
    <property type="entry name" value="MotA_ExbB_proton_chnl"/>
</dbReference>
<evidence type="ECO:0000313" key="10">
    <source>
        <dbReference type="Proteomes" id="UP000092544"/>
    </source>
</evidence>
<evidence type="ECO:0000256" key="5">
    <source>
        <dbReference type="ARBA" id="ARBA00023136"/>
    </source>
</evidence>